<dbReference type="InterPro" id="IPR002182">
    <property type="entry name" value="NB-ARC"/>
</dbReference>
<feature type="domain" description="NB-ARC" evidence="9">
    <location>
        <begin position="153"/>
        <end position="191"/>
    </location>
</feature>
<dbReference type="Pfam" id="PF00931">
    <property type="entry name" value="NB-ARC"/>
    <property type="match status" value="1"/>
</dbReference>
<evidence type="ECO:0008006" key="13">
    <source>
        <dbReference type="Google" id="ProtNLM"/>
    </source>
</evidence>
<evidence type="ECO:0000256" key="4">
    <source>
        <dbReference type="ARBA" id="ARBA00022741"/>
    </source>
</evidence>
<evidence type="ECO:0000256" key="8">
    <source>
        <dbReference type="ARBA" id="ARBA00023136"/>
    </source>
</evidence>
<keyword evidence="8" id="KW-0472">Membrane</keyword>
<evidence type="ECO:0000256" key="7">
    <source>
        <dbReference type="ARBA" id="ARBA00023054"/>
    </source>
</evidence>
<keyword evidence="5" id="KW-0611">Plant defense</keyword>
<dbReference type="PANTHER" id="PTHR23155">
    <property type="entry name" value="DISEASE RESISTANCE PROTEIN RP"/>
    <property type="match status" value="1"/>
</dbReference>
<evidence type="ECO:0000256" key="6">
    <source>
        <dbReference type="ARBA" id="ARBA00022840"/>
    </source>
</evidence>
<evidence type="ECO:0000256" key="1">
    <source>
        <dbReference type="ARBA" id="ARBA00004170"/>
    </source>
</evidence>
<evidence type="ECO:0000256" key="3">
    <source>
        <dbReference type="ARBA" id="ARBA00022490"/>
    </source>
</evidence>
<evidence type="ECO:0000313" key="11">
    <source>
        <dbReference type="EMBL" id="KAH0757248.1"/>
    </source>
</evidence>
<name>A0ABQ7UZJ3_SOLTU</name>
<dbReference type="EMBL" id="JAIVGD010000015">
    <property type="protein sequence ID" value="KAH0757248.1"/>
    <property type="molecule type" value="Genomic_DNA"/>
</dbReference>
<reference evidence="11 12" key="1">
    <citation type="journal article" date="2021" name="bioRxiv">
        <title>Chromosome-scale and haplotype-resolved genome assembly of a tetraploid potato cultivar.</title>
        <authorList>
            <person name="Sun H."/>
            <person name="Jiao W.-B."/>
            <person name="Krause K."/>
            <person name="Campoy J.A."/>
            <person name="Goel M."/>
            <person name="Folz-Donahue K."/>
            <person name="Kukat C."/>
            <person name="Huettel B."/>
            <person name="Schneeberger K."/>
        </authorList>
    </citation>
    <scope>NUCLEOTIDE SEQUENCE [LARGE SCALE GENOMIC DNA]</scope>
    <source>
        <strain evidence="11">SolTubOtavaFocal</strain>
        <tissue evidence="11">Leaves</tissue>
    </source>
</reference>
<sequence length="243" mass="27263">MAAYTAVISLLQTLDQRNPQLFHGHTAELDSLHATAEYFQKVVENTSKSRFDTEKIKTLEEKIRVAASYAEDVLELKSSRIVKVSRWKFGISQHLDLLKAVKKMDTTKKQVMKIVSHDTDQVLDLSGDSLIGTSPTSYPMLEDDIVQGLDGDLEIIVNRLKGRVGDLDIVTITGMGGIGKTTLAKKAYDHLTISFPEDFQADTRRLIQLWIAEGFIRTSVGSRKSLEEVAEHYLEDLISRNLI</sequence>
<dbReference type="InterPro" id="IPR058922">
    <property type="entry name" value="WHD_DRP"/>
</dbReference>
<evidence type="ECO:0000256" key="2">
    <source>
        <dbReference type="ARBA" id="ARBA00004496"/>
    </source>
</evidence>
<dbReference type="InterPro" id="IPR027417">
    <property type="entry name" value="P-loop_NTPase"/>
</dbReference>
<accession>A0ABQ7UZJ3</accession>
<keyword evidence="4" id="KW-0547">Nucleotide-binding</keyword>
<dbReference type="Proteomes" id="UP000826656">
    <property type="component" value="Unassembled WGS sequence"/>
</dbReference>
<evidence type="ECO:0000259" key="10">
    <source>
        <dbReference type="Pfam" id="PF23559"/>
    </source>
</evidence>
<gene>
    <name evidence="11" type="ORF">KY290_020741</name>
</gene>
<dbReference type="InterPro" id="IPR044974">
    <property type="entry name" value="Disease_R_plants"/>
</dbReference>
<comment type="subcellular location">
    <subcellularLocation>
        <location evidence="2">Cytoplasm</location>
    </subcellularLocation>
    <subcellularLocation>
        <location evidence="1">Membrane</location>
        <topology evidence="1">Peripheral membrane protein</topology>
    </subcellularLocation>
</comment>
<feature type="domain" description="Disease resistance protein winged helix" evidence="10">
    <location>
        <begin position="195"/>
        <end position="243"/>
    </location>
</feature>
<evidence type="ECO:0000259" key="9">
    <source>
        <dbReference type="Pfam" id="PF00931"/>
    </source>
</evidence>
<keyword evidence="7" id="KW-0175">Coiled coil</keyword>
<keyword evidence="3" id="KW-0963">Cytoplasm</keyword>
<dbReference type="PANTHER" id="PTHR23155:SF1152">
    <property type="entry name" value="AAA+ ATPASE DOMAIN-CONTAINING PROTEIN"/>
    <property type="match status" value="1"/>
</dbReference>
<keyword evidence="12" id="KW-1185">Reference proteome</keyword>
<organism evidence="11 12">
    <name type="scientific">Solanum tuberosum</name>
    <name type="common">Potato</name>
    <dbReference type="NCBI Taxonomy" id="4113"/>
    <lineage>
        <taxon>Eukaryota</taxon>
        <taxon>Viridiplantae</taxon>
        <taxon>Streptophyta</taxon>
        <taxon>Embryophyta</taxon>
        <taxon>Tracheophyta</taxon>
        <taxon>Spermatophyta</taxon>
        <taxon>Magnoliopsida</taxon>
        <taxon>eudicotyledons</taxon>
        <taxon>Gunneridae</taxon>
        <taxon>Pentapetalae</taxon>
        <taxon>asterids</taxon>
        <taxon>lamiids</taxon>
        <taxon>Solanales</taxon>
        <taxon>Solanaceae</taxon>
        <taxon>Solanoideae</taxon>
        <taxon>Solaneae</taxon>
        <taxon>Solanum</taxon>
    </lineage>
</organism>
<dbReference type="Gene3D" id="1.20.5.4130">
    <property type="match status" value="1"/>
</dbReference>
<dbReference type="Gene3D" id="3.40.50.300">
    <property type="entry name" value="P-loop containing nucleotide triphosphate hydrolases"/>
    <property type="match status" value="1"/>
</dbReference>
<keyword evidence="6" id="KW-0067">ATP-binding</keyword>
<dbReference type="SUPFAM" id="SSF52540">
    <property type="entry name" value="P-loop containing nucleoside triphosphate hydrolases"/>
    <property type="match status" value="1"/>
</dbReference>
<dbReference type="Pfam" id="PF23559">
    <property type="entry name" value="WHD_DRP"/>
    <property type="match status" value="1"/>
</dbReference>
<comment type="caution">
    <text evidence="11">The sequence shown here is derived from an EMBL/GenBank/DDBJ whole genome shotgun (WGS) entry which is preliminary data.</text>
</comment>
<proteinExistence type="predicted"/>
<evidence type="ECO:0000256" key="5">
    <source>
        <dbReference type="ARBA" id="ARBA00022821"/>
    </source>
</evidence>
<evidence type="ECO:0000313" key="12">
    <source>
        <dbReference type="Proteomes" id="UP000826656"/>
    </source>
</evidence>
<protein>
    <recommendedName>
        <fullName evidence="13">NB-ARC domain-containing protein</fullName>
    </recommendedName>
</protein>